<evidence type="ECO:0000313" key="3">
    <source>
        <dbReference type="Proteomes" id="UP000193675"/>
    </source>
</evidence>
<dbReference type="OrthoDB" id="6711255at2"/>
<proteinExistence type="predicted"/>
<name>A0A1X0ZZS5_PSEPU</name>
<dbReference type="NCBIfam" id="TIGR01594">
    <property type="entry name" value="holin_lambda"/>
    <property type="match status" value="1"/>
</dbReference>
<dbReference type="InterPro" id="IPR006481">
    <property type="entry name" value="Phage_lambda_GpS_holin"/>
</dbReference>
<dbReference type="AlphaFoldDB" id="A0A1X0ZZS5"/>
<comment type="caution">
    <text evidence="2">The sequence shown here is derived from an EMBL/GenBank/DDBJ whole genome shotgun (WGS) entry which is preliminary data.</text>
</comment>
<organism evidence="2 3">
    <name type="scientific">Pseudomonas putida</name>
    <name type="common">Arthrobacter siderocapsulatus</name>
    <dbReference type="NCBI Taxonomy" id="303"/>
    <lineage>
        <taxon>Bacteria</taxon>
        <taxon>Pseudomonadati</taxon>
        <taxon>Pseudomonadota</taxon>
        <taxon>Gammaproteobacteria</taxon>
        <taxon>Pseudomonadales</taxon>
        <taxon>Pseudomonadaceae</taxon>
        <taxon>Pseudomonas</taxon>
    </lineage>
</organism>
<evidence type="ECO:0000256" key="1">
    <source>
        <dbReference type="SAM" id="Phobius"/>
    </source>
</evidence>
<protein>
    <submittedName>
        <fullName evidence="2">Phage holin, lambda family</fullName>
    </submittedName>
</protein>
<dbReference type="EMBL" id="NBWC01000012">
    <property type="protein sequence ID" value="ORL65136.1"/>
    <property type="molecule type" value="Genomic_DNA"/>
</dbReference>
<accession>A0A1X0ZZS5</accession>
<dbReference type="RefSeq" id="WP_084855792.1">
    <property type="nucleotide sequence ID" value="NZ_JAOTEI010000063.1"/>
</dbReference>
<keyword evidence="1" id="KW-0812">Transmembrane</keyword>
<keyword evidence="1" id="KW-0472">Membrane</keyword>
<keyword evidence="1" id="KW-1133">Transmembrane helix</keyword>
<sequence length="107" mass="11448">MIDRIDVWPWVAGLLQENWPAWYAGLLAIVIAGLRVVYGGGSLRRMAIEAPLCGALALSASHGLSLIGVPLDTAPFFGGVIGLLGVEGIRAAARRFVLHNEEDEQQL</sequence>
<feature type="transmembrane region" description="Helical" evidence="1">
    <location>
        <begin position="20"/>
        <end position="38"/>
    </location>
</feature>
<dbReference type="Pfam" id="PF05106">
    <property type="entry name" value="Phage_holin_3_1"/>
    <property type="match status" value="1"/>
</dbReference>
<evidence type="ECO:0000313" key="2">
    <source>
        <dbReference type="EMBL" id="ORL65136.1"/>
    </source>
</evidence>
<gene>
    <name evidence="2" type="ORF">B7H17_09925</name>
</gene>
<dbReference type="Proteomes" id="UP000193675">
    <property type="component" value="Unassembled WGS sequence"/>
</dbReference>
<reference evidence="2 3" key="1">
    <citation type="submission" date="2017-04" db="EMBL/GenBank/DDBJ databases">
        <title>Presence of VIM-2 positive Pseudomonas species in chickens and their surrounding environment.</title>
        <authorList>
            <person name="Zhang R."/>
        </authorList>
    </citation>
    <scope>NUCLEOTIDE SEQUENCE [LARGE SCALE GENOMIC DNA]</scope>
    <source>
        <strain evidence="2 3">DZ-C18</strain>
    </source>
</reference>